<gene>
    <name evidence="3" type="ORF">CcCBS67573_g01699</name>
</gene>
<dbReference type="AlphaFoldDB" id="A0A507FMV7"/>
<dbReference type="GO" id="GO:0006355">
    <property type="term" value="P:regulation of DNA-templated transcription"/>
    <property type="evidence" value="ECO:0007669"/>
    <property type="project" value="InterPro"/>
</dbReference>
<dbReference type="Proteomes" id="UP000320333">
    <property type="component" value="Unassembled WGS sequence"/>
</dbReference>
<dbReference type="InterPro" id="IPR013088">
    <property type="entry name" value="Znf_NHR/GATA"/>
</dbReference>
<name>A0A507FMV7_9FUNG</name>
<dbReference type="InterPro" id="IPR000679">
    <property type="entry name" value="Znf_GATA"/>
</dbReference>
<proteinExistence type="predicted"/>
<keyword evidence="4" id="KW-1185">Reference proteome</keyword>
<accession>A0A507FMV7</accession>
<evidence type="ECO:0000256" key="1">
    <source>
        <dbReference type="SAM" id="MobiDB-lite"/>
    </source>
</evidence>
<evidence type="ECO:0000313" key="4">
    <source>
        <dbReference type="Proteomes" id="UP000320333"/>
    </source>
</evidence>
<dbReference type="EMBL" id="QEAP01000030">
    <property type="protein sequence ID" value="TPX77050.1"/>
    <property type="molecule type" value="Genomic_DNA"/>
</dbReference>
<dbReference type="GO" id="GO:0043565">
    <property type="term" value="F:sequence-specific DNA binding"/>
    <property type="evidence" value="ECO:0007669"/>
    <property type="project" value="InterPro"/>
</dbReference>
<dbReference type="OrthoDB" id="2162994at2759"/>
<organism evidence="3 4">
    <name type="scientific">Chytriomyces confervae</name>
    <dbReference type="NCBI Taxonomy" id="246404"/>
    <lineage>
        <taxon>Eukaryota</taxon>
        <taxon>Fungi</taxon>
        <taxon>Fungi incertae sedis</taxon>
        <taxon>Chytridiomycota</taxon>
        <taxon>Chytridiomycota incertae sedis</taxon>
        <taxon>Chytridiomycetes</taxon>
        <taxon>Chytridiales</taxon>
        <taxon>Chytriomycetaceae</taxon>
        <taxon>Chytriomyces</taxon>
    </lineage>
</organism>
<feature type="domain" description="GATA-type" evidence="2">
    <location>
        <begin position="134"/>
        <end position="193"/>
    </location>
</feature>
<comment type="caution">
    <text evidence="3">The sequence shown here is derived from an EMBL/GenBank/DDBJ whole genome shotgun (WGS) entry which is preliminary data.</text>
</comment>
<sequence>MNHSYDDFKAQQFSVPLNNTSRISSGGQDGQFTSTEHLNNTDAFISPSKNQGAAAQTDATTTKSSQLNVNNSLYSNLTSVDSLANCFEGLDAKAANMKGIIPFHIPVSSSISTTAANRKRRGRKSKADVPDSVHDFGWKCVQCGAGEADTPLKRKGPDKIRNYCNACYVRWRVKVERSERGSARPIFSGSSVAPAAAAATQLRGLPMITPNRSSTTHPNFNNFRSNSSTPATLSKQSSLSLTSPTSLLGVPASLNTTLVPKSSPRGGNQKSSAEFWMQSPLYSTFDWNTGTSSVGDGFFPDFLRDVRTDSTLSMPSSRQSSTGQARPGLFSPSFDFGLSQASLLESPLPRRNSGGLGDLGISFDTSWMTSNPSFASSNHHQLHNTRSSNSSSGAQALPNLASLNSGTNYFPGNIQQPAPLPLVPSSLQQSKDWDLNQTQNDPTYLPVFDGSTADIEYNQILGYGAAVNDASTHDFLYGNEFQDLVAEGGFPGANDEGGQSSSCQGTGNQNQMYQYEPVSQFLLREGYDFDSSMT</sequence>
<feature type="region of interest" description="Disordered" evidence="1">
    <location>
        <begin position="374"/>
        <end position="398"/>
    </location>
</feature>
<dbReference type="GO" id="GO:0008270">
    <property type="term" value="F:zinc ion binding"/>
    <property type="evidence" value="ECO:0007669"/>
    <property type="project" value="InterPro"/>
</dbReference>
<feature type="compositionally biased region" description="Polar residues" evidence="1">
    <location>
        <begin position="211"/>
        <end position="231"/>
    </location>
</feature>
<feature type="compositionally biased region" description="Polar residues" evidence="1">
    <location>
        <begin position="374"/>
        <end position="394"/>
    </location>
</feature>
<reference evidence="3 4" key="1">
    <citation type="journal article" date="2019" name="Sci. Rep.">
        <title>Comparative genomics of chytrid fungi reveal insights into the obligate biotrophic and pathogenic lifestyle of Synchytrium endobioticum.</title>
        <authorList>
            <person name="van de Vossenberg B.T.L.H."/>
            <person name="Warris S."/>
            <person name="Nguyen H.D.T."/>
            <person name="van Gent-Pelzer M.P.E."/>
            <person name="Joly D.L."/>
            <person name="van de Geest H.C."/>
            <person name="Bonants P.J.M."/>
            <person name="Smith D.S."/>
            <person name="Levesque C.A."/>
            <person name="van der Lee T.A.J."/>
        </authorList>
    </citation>
    <scope>NUCLEOTIDE SEQUENCE [LARGE SCALE GENOMIC DNA]</scope>
    <source>
        <strain evidence="3 4">CBS 675.73</strain>
    </source>
</reference>
<evidence type="ECO:0000259" key="2">
    <source>
        <dbReference type="SMART" id="SM00401"/>
    </source>
</evidence>
<evidence type="ECO:0000313" key="3">
    <source>
        <dbReference type="EMBL" id="TPX77050.1"/>
    </source>
</evidence>
<dbReference type="SMART" id="SM00401">
    <property type="entry name" value="ZnF_GATA"/>
    <property type="match status" value="1"/>
</dbReference>
<feature type="region of interest" description="Disordered" evidence="1">
    <location>
        <begin position="211"/>
        <end position="238"/>
    </location>
</feature>
<protein>
    <recommendedName>
        <fullName evidence="2">GATA-type domain-containing protein</fullName>
    </recommendedName>
</protein>
<dbReference type="Gene3D" id="3.30.50.10">
    <property type="entry name" value="Erythroid Transcription Factor GATA-1, subunit A"/>
    <property type="match status" value="1"/>
</dbReference>